<accession>A0ABN8SJ49</accession>
<reference evidence="1 2" key="1">
    <citation type="submission" date="2022-05" db="EMBL/GenBank/DDBJ databases">
        <authorList>
            <consortium name="Genoscope - CEA"/>
            <person name="William W."/>
        </authorList>
    </citation>
    <scope>NUCLEOTIDE SEQUENCE [LARGE SCALE GENOMIC DNA]</scope>
</reference>
<proteinExistence type="predicted"/>
<feature type="non-terminal residue" evidence="1">
    <location>
        <position position="252"/>
    </location>
</feature>
<protein>
    <submittedName>
        <fullName evidence="1">Uncharacterized protein</fullName>
    </submittedName>
</protein>
<comment type="caution">
    <text evidence="1">The sequence shown here is derived from an EMBL/GenBank/DDBJ whole genome shotgun (WGS) entry which is preliminary data.</text>
</comment>
<evidence type="ECO:0000313" key="1">
    <source>
        <dbReference type="EMBL" id="CAH3191673.1"/>
    </source>
</evidence>
<evidence type="ECO:0000313" key="2">
    <source>
        <dbReference type="Proteomes" id="UP001159427"/>
    </source>
</evidence>
<dbReference type="Proteomes" id="UP001159427">
    <property type="component" value="Unassembled WGS sequence"/>
</dbReference>
<sequence>MEDLEALCKKLSFLSTKNQLKWNGSKNDLLRFLALHLEVQPNQFRASDNGTCAVFKIQNITCNFYHKAKTLQIQGKEDADNLRKDLINLTSAWAHPVSETLNAFQENLDNDVQARELIATGLVSPSDGPITINADNSLGGDFAKPPVSPNEDDLAKAENFIDNTYVEVILDANNSQYSNLVKDIEADYDSQLTQLSLLLKEVSNELIDLKASHAALLATNNEITNELTALRNDVTSHLQTQSQRLTETNDLR</sequence>
<organism evidence="1 2">
    <name type="scientific">Porites evermanni</name>
    <dbReference type="NCBI Taxonomy" id="104178"/>
    <lineage>
        <taxon>Eukaryota</taxon>
        <taxon>Metazoa</taxon>
        <taxon>Cnidaria</taxon>
        <taxon>Anthozoa</taxon>
        <taxon>Hexacorallia</taxon>
        <taxon>Scleractinia</taxon>
        <taxon>Fungiina</taxon>
        <taxon>Poritidae</taxon>
        <taxon>Porites</taxon>
    </lineage>
</organism>
<keyword evidence="2" id="KW-1185">Reference proteome</keyword>
<name>A0ABN8SJ49_9CNID</name>
<dbReference type="EMBL" id="CALNXI010002976">
    <property type="protein sequence ID" value="CAH3191673.1"/>
    <property type="molecule type" value="Genomic_DNA"/>
</dbReference>
<gene>
    <name evidence="1" type="ORF">PEVE_00022236</name>
</gene>